<dbReference type="OrthoDB" id="6710549at2"/>
<dbReference type="InterPro" id="IPR038360">
    <property type="entry name" value="DUF4844_sf"/>
</dbReference>
<evidence type="ECO:0000256" key="1">
    <source>
        <dbReference type="SAM" id="SignalP"/>
    </source>
</evidence>
<feature type="signal peptide" evidence="1">
    <location>
        <begin position="1"/>
        <end position="21"/>
    </location>
</feature>
<reference evidence="3" key="1">
    <citation type="submission" date="2016-10" db="EMBL/GenBank/DDBJ databases">
        <authorList>
            <person name="Varghese N."/>
            <person name="Submissions S."/>
        </authorList>
    </citation>
    <scope>NUCLEOTIDE SEQUENCE [LARGE SCALE GENOMIC DNA]</scope>
    <source>
        <strain evidence="3">DSM 16471</strain>
    </source>
</reference>
<feature type="chain" id="PRO_5011737671" description="DUF4844 domain-containing protein" evidence="1">
    <location>
        <begin position="22"/>
        <end position="273"/>
    </location>
</feature>
<sequence>MTKYIQIFILFLTLSACGQKATEMKTPENANKHFTDFIAKKKFVAQPYPNYYPGIADEKMRLIFTEKINQIASDFKNVAESENPTDKDYQEQIGIGISKFRENYLKLDTEDREMVCVYIEQLMDIVGLESSNGQLNKFMYGFDPMEMKKEERWTDEHGNVFIQKENEVSIIPAKYEKTGKTYKVFIFNETANEIQVSESLKIRPNEFKVFNMVDTDTLELNNGVKFMFGATYGLEIEDKKSQVSGLGGEFLVKYGVPDEAEWAFVIVPEGEGD</sequence>
<dbReference type="AlphaFoldDB" id="A0A1H7XHC8"/>
<dbReference type="Pfam" id="PF16133">
    <property type="entry name" value="DUF4844"/>
    <property type="match status" value="1"/>
</dbReference>
<evidence type="ECO:0000313" key="2">
    <source>
        <dbReference type="EMBL" id="SEM33302.1"/>
    </source>
</evidence>
<evidence type="ECO:0008006" key="4">
    <source>
        <dbReference type="Google" id="ProtNLM"/>
    </source>
</evidence>
<gene>
    <name evidence="2" type="ORF">SAMN04488008_1213</name>
</gene>
<organism evidence="2 3">
    <name type="scientific">Maribacter orientalis</name>
    <dbReference type="NCBI Taxonomy" id="228957"/>
    <lineage>
        <taxon>Bacteria</taxon>
        <taxon>Pseudomonadati</taxon>
        <taxon>Bacteroidota</taxon>
        <taxon>Flavobacteriia</taxon>
        <taxon>Flavobacteriales</taxon>
        <taxon>Flavobacteriaceae</taxon>
        <taxon>Maribacter</taxon>
    </lineage>
</organism>
<proteinExistence type="predicted"/>
<dbReference type="PROSITE" id="PS51257">
    <property type="entry name" value="PROKAR_LIPOPROTEIN"/>
    <property type="match status" value="1"/>
</dbReference>
<protein>
    <recommendedName>
        <fullName evidence="4">DUF4844 domain-containing protein</fullName>
    </recommendedName>
</protein>
<dbReference type="Gene3D" id="1.20.1480.40">
    <property type="entry name" value="Uncharacterised protein PF16133, DUF4844"/>
    <property type="match status" value="1"/>
</dbReference>
<keyword evidence="1" id="KW-0732">Signal</keyword>
<evidence type="ECO:0000313" key="3">
    <source>
        <dbReference type="Proteomes" id="UP000198990"/>
    </source>
</evidence>
<accession>A0A1H7XHC8</accession>
<keyword evidence="3" id="KW-1185">Reference proteome</keyword>
<name>A0A1H7XHC8_9FLAO</name>
<dbReference type="InterPro" id="IPR032301">
    <property type="entry name" value="DUF4844"/>
</dbReference>
<dbReference type="EMBL" id="FNZN01000021">
    <property type="protein sequence ID" value="SEM33302.1"/>
    <property type="molecule type" value="Genomic_DNA"/>
</dbReference>
<dbReference type="Proteomes" id="UP000198990">
    <property type="component" value="Unassembled WGS sequence"/>
</dbReference>